<dbReference type="AlphaFoldDB" id="A0A8H6XE27"/>
<proteinExistence type="predicted"/>
<dbReference type="OrthoDB" id="3040848at2759"/>
<evidence type="ECO:0000313" key="2">
    <source>
        <dbReference type="Proteomes" id="UP000623467"/>
    </source>
</evidence>
<gene>
    <name evidence="1" type="ORF">MSAN_02197400</name>
</gene>
<reference evidence="1" key="1">
    <citation type="submission" date="2020-05" db="EMBL/GenBank/DDBJ databases">
        <title>Mycena genomes resolve the evolution of fungal bioluminescence.</title>
        <authorList>
            <person name="Tsai I.J."/>
        </authorList>
    </citation>
    <scope>NUCLEOTIDE SEQUENCE</scope>
    <source>
        <strain evidence="1">160909Yilan</strain>
    </source>
</reference>
<organism evidence="1 2">
    <name type="scientific">Mycena sanguinolenta</name>
    <dbReference type="NCBI Taxonomy" id="230812"/>
    <lineage>
        <taxon>Eukaryota</taxon>
        <taxon>Fungi</taxon>
        <taxon>Dikarya</taxon>
        <taxon>Basidiomycota</taxon>
        <taxon>Agaricomycotina</taxon>
        <taxon>Agaricomycetes</taxon>
        <taxon>Agaricomycetidae</taxon>
        <taxon>Agaricales</taxon>
        <taxon>Marasmiineae</taxon>
        <taxon>Mycenaceae</taxon>
        <taxon>Mycena</taxon>
    </lineage>
</organism>
<accession>A0A8H6XE27</accession>
<keyword evidence="2" id="KW-1185">Reference proteome</keyword>
<comment type="caution">
    <text evidence="1">The sequence shown here is derived from an EMBL/GenBank/DDBJ whole genome shotgun (WGS) entry which is preliminary data.</text>
</comment>
<name>A0A8H6XE27_9AGAR</name>
<evidence type="ECO:0000313" key="1">
    <source>
        <dbReference type="EMBL" id="KAF7338750.1"/>
    </source>
</evidence>
<dbReference type="EMBL" id="JACAZH010000032">
    <property type="protein sequence ID" value="KAF7338750.1"/>
    <property type="molecule type" value="Genomic_DNA"/>
</dbReference>
<protein>
    <submittedName>
        <fullName evidence="1">Uncharacterized protein</fullName>
    </submittedName>
</protein>
<dbReference type="Proteomes" id="UP000623467">
    <property type="component" value="Unassembled WGS sequence"/>
</dbReference>
<sequence length="112" mass="12773">MANQKQIERLSLSDPESAKRAVDWSQWNLHAATPFDLIHALGLHRNSARGRTHIVFQVVKHVPTATKLKHKFKVVSCGVFRIKDVLRDIENVMLQERIAVELRSMTTMCATV</sequence>